<accession>A0A6N2UPJ2</accession>
<sequence>MKQRFWALALAFCLLLCGCGDTSAPSSSSSSDTAASRTVTGKVKSVSGNELELAIGTLGSGQGSPSGEEEEGDDGVPSRGGDHSSRQGDTPGGRPSGGEMEIGGGMGGEMPSGFPGAMGGMAGSGGAVSPAIQLTGEVETISIPVGTPVTMAGSTTTLDFSQIVYKNVVTITYETGSDGTEYIASVTILS</sequence>
<protein>
    <recommendedName>
        <fullName evidence="4">DUF5666 domain-containing protein</fullName>
    </recommendedName>
</protein>
<dbReference type="AlphaFoldDB" id="A0A6N2UPJ2"/>
<evidence type="ECO:0000256" key="1">
    <source>
        <dbReference type="SAM" id="MobiDB-lite"/>
    </source>
</evidence>
<name>A0A6N2UPJ2_9FIRM</name>
<evidence type="ECO:0000313" key="3">
    <source>
        <dbReference type="EMBL" id="VYT17056.1"/>
    </source>
</evidence>
<keyword evidence="2" id="KW-0732">Signal</keyword>
<dbReference type="EMBL" id="CACRSL010000003">
    <property type="protein sequence ID" value="VYT17056.1"/>
    <property type="molecule type" value="Genomic_DNA"/>
</dbReference>
<feature type="compositionally biased region" description="Low complexity" evidence="1">
    <location>
        <begin position="23"/>
        <end position="36"/>
    </location>
</feature>
<feature type="region of interest" description="Disordered" evidence="1">
    <location>
        <begin position="23"/>
        <end position="125"/>
    </location>
</feature>
<dbReference type="PROSITE" id="PS51257">
    <property type="entry name" value="PROKAR_LIPOPROTEIN"/>
    <property type="match status" value="1"/>
</dbReference>
<feature type="compositionally biased region" description="Gly residues" evidence="1">
    <location>
        <begin position="90"/>
        <end position="125"/>
    </location>
</feature>
<feature type="signal peptide" evidence="2">
    <location>
        <begin position="1"/>
        <end position="24"/>
    </location>
</feature>
<feature type="chain" id="PRO_5026995935" description="DUF5666 domain-containing protein" evidence="2">
    <location>
        <begin position="25"/>
        <end position="190"/>
    </location>
</feature>
<evidence type="ECO:0000256" key="2">
    <source>
        <dbReference type="SAM" id="SignalP"/>
    </source>
</evidence>
<reference evidence="3" key="1">
    <citation type="submission" date="2019-11" db="EMBL/GenBank/DDBJ databases">
        <authorList>
            <person name="Feng L."/>
        </authorList>
    </citation>
    <scope>NUCLEOTIDE SEQUENCE</scope>
    <source>
        <strain evidence="3">AundefinedLFYP135</strain>
    </source>
</reference>
<gene>
    <name evidence="3" type="ORF">AULFYP135_01934</name>
</gene>
<organism evidence="3">
    <name type="scientific">uncultured Anaerotruncus sp</name>
    <dbReference type="NCBI Taxonomy" id="905011"/>
    <lineage>
        <taxon>Bacteria</taxon>
        <taxon>Bacillati</taxon>
        <taxon>Bacillota</taxon>
        <taxon>Clostridia</taxon>
        <taxon>Eubacteriales</taxon>
        <taxon>Oscillospiraceae</taxon>
        <taxon>Anaerotruncus</taxon>
        <taxon>environmental samples</taxon>
    </lineage>
</organism>
<evidence type="ECO:0008006" key="4">
    <source>
        <dbReference type="Google" id="ProtNLM"/>
    </source>
</evidence>
<proteinExistence type="predicted"/>